<dbReference type="GO" id="GO:0006145">
    <property type="term" value="P:purine nucleobase catabolic process"/>
    <property type="evidence" value="ECO:0007669"/>
    <property type="project" value="TreeGrafter"/>
</dbReference>
<evidence type="ECO:0000256" key="5">
    <source>
        <dbReference type="ARBA" id="ARBA00012863"/>
    </source>
</evidence>
<proteinExistence type="inferred from homology"/>
<feature type="domain" description="Amidohydrolase-related" evidence="9">
    <location>
        <begin position="69"/>
        <end position="435"/>
    </location>
</feature>
<keyword evidence="11" id="KW-1185">Reference proteome</keyword>
<evidence type="ECO:0000256" key="7">
    <source>
        <dbReference type="ARBA" id="ARBA00022801"/>
    </source>
</evidence>
<dbReference type="InterPro" id="IPR006680">
    <property type="entry name" value="Amidohydro-rel"/>
</dbReference>
<dbReference type="GO" id="GO:0004038">
    <property type="term" value="F:allantoinase activity"/>
    <property type="evidence" value="ECO:0007669"/>
    <property type="project" value="UniProtKB-EC"/>
</dbReference>
<evidence type="ECO:0000256" key="2">
    <source>
        <dbReference type="ARBA" id="ARBA00004968"/>
    </source>
</evidence>
<dbReference type="SUPFAM" id="SSF51556">
    <property type="entry name" value="Metallo-dependent hydrolases"/>
    <property type="match status" value="1"/>
</dbReference>
<evidence type="ECO:0000256" key="8">
    <source>
        <dbReference type="ARBA" id="ARBA00022833"/>
    </source>
</evidence>
<comment type="cofactor">
    <cofactor evidence="1">
        <name>Zn(2+)</name>
        <dbReference type="ChEBI" id="CHEBI:29105"/>
    </cofactor>
</comment>
<dbReference type="PANTHER" id="PTHR43668:SF2">
    <property type="entry name" value="ALLANTOINASE"/>
    <property type="match status" value="1"/>
</dbReference>
<comment type="pathway">
    <text evidence="2">Nitrogen metabolism; (S)-allantoin degradation; allantoate from (S)-allantoin: step 1/1.</text>
</comment>
<evidence type="ECO:0000313" key="11">
    <source>
        <dbReference type="Proteomes" id="UP000306985"/>
    </source>
</evidence>
<protein>
    <recommendedName>
        <fullName evidence="5">allantoinase</fullName>
        <ecNumber evidence="5">3.5.2.5</ecNumber>
    </recommendedName>
</protein>
<name>A0A4U6QA64_9ACTN</name>
<organism evidence="10 11">
    <name type="scientific">Nakamurella flava</name>
    <dbReference type="NCBI Taxonomy" id="2576308"/>
    <lineage>
        <taxon>Bacteria</taxon>
        <taxon>Bacillati</taxon>
        <taxon>Actinomycetota</taxon>
        <taxon>Actinomycetes</taxon>
        <taxon>Nakamurellales</taxon>
        <taxon>Nakamurellaceae</taxon>
        <taxon>Nakamurella</taxon>
    </lineage>
</organism>
<comment type="subunit">
    <text evidence="4">Homotetramer.</text>
</comment>
<reference evidence="10 11" key="1">
    <citation type="submission" date="2019-05" db="EMBL/GenBank/DDBJ databases">
        <title>Nakamurella sp. N5BH11, whole genome shotgun sequence.</title>
        <authorList>
            <person name="Tuo L."/>
        </authorList>
    </citation>
    <scope>NUCLEOTIDE SEQUENCE [LARGE SCALE GENOMIC DNA]</scope>
    <source>
        <strain evidence="10 11">N5BH11</strain>
    </source>
</reference>
<dbReference type="Pfam" id="PF01979">
    <property type="entry name" value="Amidohydro_1"/>
    <property type="match status" value="1"/>
</dbReference>
<dbReference type="GO" id="GO:0008270">
    <property type="term" value="F:zinc ion binding"/>
    <property type="evidence" value="ECO:0007669"/>
    <property type="project" value="InterPro"/>
</dbReference>
<dbReference type="InterPro" id="IPR032466">
    <property type="entry name" value="Metal_Hydrolase"/>
</dbReference>
<dbReference type="GO" id="GO:0050897">
    <property type="term" value="F:cobalt ion binding"/>
    <property type="evidence" value="ECO:0007669"/>
    <property type="project" value="InterPro"/>
</dbReference>
<accession>A0A4U6QA64</accession>
<dbReference type="PANTHER" id="PTHR43668">
    <property type="entry name" value="ALLANTOINASE"/>
    <property type="match status" value="1"/>
</dbReference>
<dbReference type="Gene3D" id="3.20.20.140">
    <property type="entry name" value="Metal-dependent hydrolases"/>
    <property type="match status" value="1"/>
</dbReference>
<dbReference type="Proteomes" id="UP000306985">
    <property type="component" value="Unassembled WGS sequence"/>
</dbReference>
<sequence length="458" mass="47827">MSPAHTFSRPVVTPDDHPVDLVIQAPRALIDGREQAVDVHVRLGRIVALAAPGSPVSAGRTVTLAADEVLIPGLVDTHVHINEPGRTEWEGFDSATLAAAHGGVTTVIDMPLNSLPPTLTAAALATKRAAARGCCRVDTGFWGGCVPTNLDDLPELFAAGVFGVKCFLQDSGVPEFPPVDAAELKAAMEVIAGVGGLLLVHAEDPAVLHTAPTPQGRSYAAFVASRPDTAESSAVQRCVETAAATGCRTHIVHLSSAAGVELIRQAKADGVPITAETCPHYLTLEAESIPDGAPQYKCCPPVRGRSDQDALWAGLLDGTVDIVVSDHSPSTPELKLLDVGDLGLAWGGIAGLQFGLGAVWAAAQQRGIDLATVLAWMSRGPADLAGLEHKGRIEIGADADLVALAVDETYTVVPGLVRHRHPVTPYLGRELRGVVRATWLRGTRLDDELVAGRLIGAL</sequence>
<comment type="caution">
    <text evidence="10">The sequence shown here is derived from an EMBL/GenBank/DDBJ whole genome shotgun (WGS) entry which is preliminary data.</text>
</comment>
<dbReference type="EMBL" id="SZZH01000006">
    <property type="protein sequence ID" value="TKV56806.1"/>
    <property type="molecule type" value="Genomic_DNA"/>
</dbReference>
<dbReference type="GO" id="GO:0000256">
    <property type="term" value="P:allantoin catabolic process"/>
    <property type="evidence" value="ECO:0007669"/>
    <property type="project" value="InterPro"/>
</dbReference>
<keyword evidence="8" id="KW-0862">Zinc</keyword>
<dbReference type="InterPro" id="IPR011059">
    <property type="entry name" value="Metal-dep_hydrolase_composite"/>
</dbReference>
<comment type="similarity">
    <text evidence="3">Belongs to the metallo-dependent hydrolases superfamily. Allantoinase family.</text>
</comment>
<evidence type="ECO:0000256" key="1">
    <source>
        <dbReference type="ARBA" id="ARBA00001947"/>
    </source>
</evidence>
<gene>
    <name evidence="10" type="primary">allB</name>
    <name evidence="10" type="ORF">FDO65_18340</name>
</gene>
<keyword evidence="7 10" id="KW-0378">Hydrolase</keyword>
<evidence type="ECO:0000256" key="3">
    <source>
        <dbReference type="ARBA" id="ARBA00010368"/>
    </source>
</evidence>
<evidence type="ECO:0000313" key="10">
    <source>
        <dbReference type="EMBL" id="TKV56806.1"/>
    </source>
</evidence>
<keyword evidence="6" id="KW-0479">Metal-binding</keyword>
<dbReference type="InterPro" id="IPR050138">
    <property type="entry name" value="DHOase/Allantoinase_Hydrolase"/>
</dbReference>
<evidence type="ECO:0000259" key="9">
    <source>
        <dbReference type="Pfam" id="PF01979"/>
    </source>
</evidence>
<dbReference type="NCBIfam" id="TIGR03178">
    <property type="entry name" value="allantoinase"/>
    <property type="match status" value="1"/>
</dbReference>
<dbReference type="GO" id="GO:0005737">
    <property type="term" value="C:cytoplasm"/>
    <property type="evidence" value="ECO:0007669"/>
    <property type="project" value="TreeGrafter"/>
</dbReference>
<dbReference type="SUPFAM" id="SSF51338">
    <property type="entry name" value="Composite domain of metallo-dependent hydrolases"/>
    <property type="match status" value="1"/>
</dbReference>
<dbReference type="RefSeq" id="WP_137451193.1">
    <property type="nucleotide sequence ID" value="NZ_SZZH01000006.1"/>
</dbReference>
<evidence type="ECO:0000256" key="4">
    <source>
        <dbReference type="ARBA" id="ARBA00011881"/>
    </source>
</evidence>
<dbReference type="InterPro" id="IPR017593">
    <property type="entry name" value="Allantoinase"/>
</dbReference>
<dbReference type="AlphaFoldDB" id="A0A4U6QA64"/>
<dbReference type="OrthoDB" id="9803027at2"/>
<dbReference type="EC" id="3.5.2.5" evidence="5"/>
<evidence type="ECO:0000256" key="6">
    <source>
        <dbReference type="ARBA" id="ARBA00022723"/>
    </source>
</evidence>